<protein>
    <submittedName>
        <fullName evidence="2">YbhN family protein</fullName>
    </submittedName>
</protein>
<keyword evidence="1" id="KW-0472">Membrane</keyword>
<proteinExistence type="predicted"/>
<evidence type="ECO:0000256" key="1">
    <source>
        <dbReference type="SAM" id="Phobius"/>
    </source>
</evidence>
<feature type="transmembrane region" description="Helical" evidence="1">
    <location>
        <begin position="131"/>
        <end position="149"/>
    </location>
</feature>
<organism evidence="2 3">
    <name type="scientific">Paracoccus cavernae</name>
    <dbReference type="NCBI Taxonomy" id="1571207"/>
    <lineage>
        <taxon>Bacteria</taxon>
        <taxon>Pseudomonadati</taxon>
        <taxon>Pseudomonadota</taxon>
        <taxon>Alphaproteobacteria</taxon>
        <taxon>Rhodobacterales</taxon>
        <taxon>Paracoccaceae</taxon>
        <taxon>Paracoccus</taxon>
    </lineage>
</organism>
<feature type="transmembrane region" description="Helical" evidence="1">
    <location>
        <begin position="155"/>
        <end position="173"/>
    </location>
</feature>
<dbReference type="Proteomes" id="UP001243846">
    <property type="component" value="Unassembled WGS sequence"/>
</dbReference>
<sequence length="179" mass="19088">MNYSFVALCSLTTYALSHSLGASAFTGAVIRYRAYSTKGLSAAEVGVLVTFCSLTYALGVMVLVGLVFLLDPALDTRFAEVLSPGMVRWIAWGLLGLSAFYLVCSALRLPDLKIRNFRISYPCLPIALRQVLVAPIELLFAGGILYFALPATGNPGYVVVLGVFVVAFTLALMSHAPGA</sequence>
<evidence type="ECO:0000313" key="2">
    <source>
        <dbReference type="EMBL" id="MDN3711682.1"/>
    </source>
</evidence>
<feature type="transmembrane region" description="Helical" evidence="1">
    <location>
        <begin position="45"/>
        <end position="69"/>
    </location>
</feature>
<keyword evidence="1" id="KW-0812">Transmembrane</keyword>
<reference evidence="3" key="1">
    <citation type="journal article" date="2019" name="Int. J. Syst. Evol. Microbiol.">
        <title>The Global Catalogue of Microorganisms (GCM) 10K type strain sequencing project: providing services to taxonomists for standard genome sequencing and annotation.</title>
        <authorList>
            <consortium name="The Broad Institute Genomics Platform"/>
            <consortium name="The Broad Institute Genome Sequencing Center for Infectious Disease"/>
            <person name="Wu L."/>
            <person name="Ma J."/>
        </authorList>
    </citation>
    <scope>NUCLEOTIDE SEQUENCE [LARGE SCALE GENOMIC DNA]</scope>
    <source>
        <strain evidence="3">CECT 8482</strain>
    </source>
</reference>
<dbReference type="EMBL" id="JAUFRC010000001">
    <property type="protein sequence ID" value="MDN3711682.1"/>
    <property type="molecule type" value="Genomic_DNA"/>
</dbReference>
<evidence type="ECO:0000313" key="3">
    <source>
        <dbReference type="Proteomes" id="UP001243846"/>
    </source>
</evidence>
<name>A0ABT8D8D3_9RHOB</name>
<keyword evidence="1" id="KW-1133">Transmembrane helix</keyword>
<gene>
    <name evidence="2" type="ORF">QWZ10_07265</name>
</gene>
<feature type="transmembrane region" description="Helical" evidence="1">
    <location>
        <begin position="89"/>
        <end position="110"/>
    </location>
</feature>
<keyword evidence="3" id="KW-1185">Reference proteome</keyword>
<comment type="caution">
    <text evidence="2">The sequence shown here is derived from an EMBL/GenBank/DDBJ whole genome shotgun (WGS) entry which is preliminary data.</text>
</comment>
<accession>A0ABT8D8D3</accession>
<feature type="transmembrane region" description="Helical" evidence="1">
    <location>
        <begin position="12"/>
        <end position="33"/>
    </location>
</feature>